<name>A0A7C3N4E8_9CREN</name>
<evidence type="ECO:0000256" key="1">
    <source>
        <dbReference type="SAM" id="Phobius"/>
    </source>
</evidence>
<sequence>MAEENKVPPAKYIFLMAAFLISMMAIGNAIAFGSIANEFLKNWNWINMQEMGSRGERVLFSYSQNGSPIVEIDIGIDMKRPYNDTHGVVYWYEDIVLPYRSTLIDALSHLDKAKYVELRVYEIANSSNFVTLKDFNVSKYALDIEYGSIGELRYVKSIEGIATNPATMTQWMIYIWNPELKPAPGFQYITYSPDKFEMTHLDSVVLIYDVFGGWPADCCSGGTWEYSSVDVGNR</sequence>
<gene>
    <name evidence="2" type="ORF">ENS19_08060</name>
</gene>
<protein>
    <submittedName>
        <fullName evidence="2">Uncharacterized protein</fullName>
    </submittedName>
</protein>
<feature type="transmembrane region" description="Helical" evidence="1">
    <location>
        <begin position="12"/>
        <end position="36"/>
    </location>
</feature>
<keyword evidence="1" id="KW-1133">Transmembrane helix</keyword>
<organism evidence="2">
    <name type="scientific">Candidatus Methanomethylicus mesodigestus</name>
    <dbReference type="NCBI Taxonomy" id="1867258"/>
    <lineage>
        <taxon>Archaea</taxon>
        <taxon>Thermoproteota</taxon>
        <taxon>Methanosuratincolia</taxon>
        <taxon>Candidatus Methanomethylicales</taxon>
        <taxon>Candidatus Methanomethylicaceae</taxon>
        <taxon>Candidatus Methanomethylicus</taxon>
    </lineage>
</organism>
<comment type="caution">
    <text evidence="2">The sequence shown here is derived from an EMBL/GenBank/DDBJ whole genome shotgun (WGS) entry which is preliminary data.</text>
</comment>
<dbReference type="EMBL" id="DSTX01000013">
    <property type="protein sequence ID" value="HFK21210.1"/>
    <property type="molecule type" value="Genomic_DNA"/>
</dbReference>
<dbReference type="AlphaFoldDB" id="A0A7C3N4E8"/>
<proteinExistence type="predicted"/>
<accession>A0A7C3N4E8</accession>
<keyword evidence="1" id="KW-0812">Transmembrane</keyword>
<keyword evidence="1" id="KW-0472">Membrane</keyword>
<evidence type="ECO:0000313" key="2">
    <source>
        <dbReference type="EMBL" id="HFK21210.1"/>
    </source>
</evidence>
<reference evidence="2" key="1">
    <citation type="journal article" date="2020" name="mSystems">
        <title>Genome- and Community-Level Interaction Insights into Carbon Utilization and Element Cycling Functions of Hydrothermarchaeota in Hydrothermal Sediment.</title>
        <authorList>
            <person name="Zhou Z."/>
            <person name="Liu Y."/>
            <person name="Xu W."/>
            <person name="Pan J."/>
            <person name="Luo Z.H."/>
            <person name="Li M."/>
        </authorList>
    </citation>
    <scope>NUCLEOTIDE SEQUENCE [LARGE SCALE GENOMIC DNA]</scope>
    <source>
        <strain evidence="2">SpSt-468</strain>
    </source>
</reference>